<keyword evidence="3" id="KW-1185">Reference proteome</keyword>
<feature type="transmembrane region" description="Helical" evidence="1">
    <location>
        <begin position="140"/>
        <end position="160"/>
    </location>
</feature>
<reference evidence="3" key="1">
    <citation type="submission" date="2017-10" db="EMBL/GenBank/DDBJ databases">
        <title>Rapid genome shrinkage in a self-fertile nematode reveals novel sperm competition proteins.</title>
        <authorList>
            <person name="Yin D."/>
            <person name="Schwarz E.M."/>
            <person name="Thomas C.G."/>
            <person name="Felde R.L."/>
            <person name="Korf I.F."/>
            <person name="Cutter A.D."/>
            <person name="Schartner C.M."/>
            <person name="Ralston E.J."/>
            <person name="Meyer B.J."/>
            <person name="Haag E.S."/>
        </authorList>
    </citation>
    <scope>NUCLEOTIDE SEQUENCE [LARGE SCALE GENOMIC DNA]</scope>
    <source>
        <strain evidence="3">JU1422</strain>
    </source>
</reference>
<comment type="caution">
    <text evidence="2">The sequence shown here is derived from an EMBL/GenBank/DDBJ whole genome shotgun (WGS) entry which is preliminary data.</text>
</comment>
<name>A0A2G5UCM1_9PELO</name>
<protein>
    <submittedName>
        <fullName evidence="2">Uncharacterized protein</fullName>
    </submittedName>
</protein>
<dbReference type="AlphaFoldDB" id="A0A2G5UCM1"/>
<evidence type="ECO:0000313" key="2">
    <source>
        <dbReference type="EMBL" id="PIC37305.1"/>
    </source>
</evidence>
<dbReference type="EMBL" id="PDUG01000004">
    <property type="protein sequence ID" value="PIC37305.1"/>
    <property type="molecule type" value="Genomic_DNA"/>
</dbReference>
<accession>A0A2G5UCM1</accession>
<dbReference type="STRING" id="1611254.A0A2G5UCM1"/>
<organism evidence="2 3">
    <name type="scientific">Caenorhabditis nigoni</name>
    <dbReference type="NCBI Taxonomy" id="1611254"/>
    <lineage>
        <taxon>Eukaryota</taxon>
        <taxon>Metazoa</taxon>
        <taxon>Ecdysozoa</taxon>
        <taxon>Nematoda</taxon>
        <taxon>Chromadorea</taxon>
        <taxon>Rhabditida</taxon>
        <taxon>Rhabditina</taxon>
        <taxon>Rhabditomorpha</taxon>
        <taxon>Rhabditoidea</taxon>
        <taxon>Rhabditidae</taxon>
        <taxon>Peloderinae</taxon>
        <taxon>Caenorhabditis</taxon>
    </lineage>
</organism>
<evidence type="ECO:0000313" key="3">
    <source>
        <dbReference type="Proteomes" id="UP000230233"/>
    </source>
</evidence>
<keyword evidence="1" id="KW-0472">Membrane</keyword>
<keyword evidence="1" id="KW-1133">Transmembrane helix</keyword>
<proteinExistence type="predicted"/>
<sequence>MWSLVKFETTAPRVHQGPHGLLSTIAHRNDRRAALFPSLKTRSNTPDYRLLFHSMLTARVACFSETAVSTYGKFLRQQVEERLECWTSGTVRKKKIDVLKKAKEAAVEVKKVIKNRKKASETTKSLVQQKPSIKYQFKHFSSLSIHFFIICPYLICTFTVDPFFVDFIQ</sequence>
<keyword evidence="1" id="KW-0812">Transmembrane</keyword>
<gene>
    <name evidence="2" type="primary">Cnig_chr_IV.g15979</name>
    <name evidence="2" type="ORF">B9Z55_015979</name>
</gene>
<evidence type="ECO:0000256" key="1">
    <source>
        <dbReference type="SAM" id="Phobius"/>
    </source>
</evidence>
<dbReference type="OrthoDB" id="6780543at2759"/>
<dbReference type="Proteomes" id="UP000230233">
    <property type="component" value="Chromosome IV"/>
</dbReference>